<protein>
    <submittedName>
        <fullName evidence="8">Transporter permease</fullName>
    </submittedName>
</protein>
<keyword evidence="9" id="KW-1185">Reference proteome</keyword>
<dbReference type="AlphaFoldDB" id="A0A3S0I7Q2"/>
<feature type="transmembrane region" description="Helical" evidence="6">
    <location>
        <begin position="364"/>
        <end position="387"/>
    </location>
</feature>
<feature type="transmembrane region" description="Helical" evidence="6">
    <location>
        <begin position="747"/>
        <end position="767"/>
    </location>
</feature>
<comment type="subcellular location">
    <subcellularLocation>
        <location evidence="1">Cell membrane</location>
        <topology evidence="1">Multi-pass membrane protein</topology>
    </subcellularLocation>
</comment>
<feature type="transmembrane region" description="Helical" evidence="6">
    <location>
        <begin position="717"/>
        <end position="735"/>
    </location>
</feature>
<reference evidence="8 9" key="1">
    <citation type="submission" date="2018-12" db="EMBL/GenBank/DDBJ databases">
        <authorList>
            <person name="Yu L."/>
        </authorList>
    </citation>
    <scope>NUCLEOTIDE SEQUENCE [LARGE SCALE GENOMIC DNA]</scope>
    <source>
        <strain evidence="8 9">HAW-EB5</strain>
    </source>
</reference>
<feature type="transmembrane region" description="Helical" evidence="6">
    <location>
        <begin position="444"/>
        <end position="465"/>
    </location>
</feature>
<dbReference type="PANTHER" id="PTHR33406">
    <property type="entry name" value="MEMBRANE PROTEIN MJ1562-RELATED"/>
    <property type="match status" value="1"/>
</dbReference>
<dbReference type="OrthoDB" id="9780358at2"/>
<dbReference type="InterPro" id="IPR050545">
    <property type="entry name" value="Mycobact_MmpL"/>
</dbReference>
<comment type="caution">
    <text evidence="8">The sequence shown here is derived from an EMBL/GenBank/DDBJ whole genome shotgun (WGS) entry which is preliminary data.</text>
</comment>
<gene>
    <name evidence="8" type="ORF">EKG39_17630</name>
</gene>
<dbReference type="Proteomes" id="UP000282060">
    <property type="component" value="Unassembled WGS sequence"/>
</dbReference>
<accession>A0A3S0I7Q2</accession>
<feature type="transmembrane region" description="Helical" evidence="6">
    <location>
        <begin position="18"/>
        <end position="36"/>
    </location>
</feature>
<name>A0A3S0I7Q2_9GAMM</name>
<feature type="domain" description="Membrane transport protein MMPL" evidence="7">
    <location>
        <begin position="198"/>
        <end position="406"/>
    </location>
</feature>
<evidence type="ECO:0000256" key="1">
    <source>
        <dbReference type="ARBA" id="ARBA00004651"/>
    </source>
</evidence>
<organism evidence="8 9">
    <name type="scientific">Shewanella atlantica</name>
    <dbReference type="NCBI Taxonomy" id="271099"/>
    <lineage>
        <taxon>Bacteria</taxon>
        <taxon>Pseudomonadati</taxon>
        <taxon>Pseudomonadota</taxon>
        <taxon>Gammaproteobacteria</taxon>
        <taxon>Alteromonadales</taxon>
        <taxon>Shewanellaceae</taxon>
        <taxon>Shewanella</taxon>
    </lineage>
</organism>
<dbReference type="RefSeq" id="WP_126507303.1">
    <property type="nucleotide sequence ID" value="NZ_RXNV01000010.1"/>
</dbReference>
<evidence type="ECO:0000256" key="4">
    <source>
        <dbReference type="ARBA" id="ARBA00022989"/>
    </source>
</evidence>
<feature type="transmembrane region" description="Helical" evidence="6">
    <location>
        <begin position="299"/>
        <end position="319"/>
    </location>
</feature>
<dbReference type="Pfam" id="PF03176">
    <property type="entry name" value="MMPL"/>
    <property type="match status" value="1"/>
</dbReference>
<evidence type="ECO:0000256" key="5">
    <source>
        <dbReference type="ARBA" id="ARBA00023136"/>
    </source>
</evidence>
<dbReference type="Gene3D" id="1.20.1640.10">
    <property type="entry name" value="Multidrug efflux transporter AcrB transmembrane domain"/>
    <property type="match status" value="2"/>
</dbReference>
<keyword evidence="2" id="KW-1003">Cell membrane</keyword>
<keyword evidence="4 6" id="KW-1133">Transmembrane helix</keyword>
<dbReference type="InterPro" id="IPR004869">
    <property type="entry name" value="MMPL_dom"/>
</dbReference>
<evidence type="ECO:0000256" key="6">
    <source>
        <dbReference type="SAM" id="Phobius"/>
    </source>
</evidence>
<sequence>MIDKLALSLSQCPIRLKFALWVLFLCITTLTGLQLWQGGAKIQSDILAMLPELKEDPLTETALARVEKQLSNTVYIALLADDESQAVTAAKTLMESLSSSERGAFVDIRSADLNQAQALNQFYFSHRFNLLTRTQAHALSSGKLNELIQQAQSQLYNAFGYANSGLIANDPLLLYPDNLQALAPKQTLQVQQGILLGQARQTDKNSNSTDHIAAIVMAKGVGSAFNPNTQELQMAVLQEALETVKTQNKQIEVLKAGALFHASAATKSAKSEVSTLGLASLIGVSLLVWLAFRSIMPLSIALLTIATSLLSAVVMTLLIFSEIHLMTLVFGTSLIGIAIDYNFHFYCERLAQTNKSANDVIRHIFPAITLALITSVLAYSGIGLAPFPGMQQVAVFCAAGLFGAYITLVLAYPLLASGPLPSGEKPLTMAAAYLTQLNTLSRSLNLKVGVVLLALSVIISAFGLYRLTSDDDIRNLQQSPLSVLNEEQQLRGILSGGTDNQFLLVRADTEELLLQRLEILAPKLNNAVKDGLIGNAFSLSSYLPSRSKQESNYRLQGHIYQQDLTRVIVSLGLDDSLNSDLALAYQKAKGSYIDAGSFIGSDAGKLFKPLWIAPTSQQDEYGAIVLLGGITDIDKLENFFTGQPYVQLVDKVGDISGIMGQYRELTLWLLAIAMVMAAIMFSTRFTFKLAALVVAVPALSAILSLSLLGLIGAPLTLFHALALILVFGIGVDYSLFFAESKQQSRGVMMAVFMSACSTILAFGLLAFSSTPAIHSFGLTLLLGIGFTFALSPFIQTFTRTFK</sequence>
<evidence type="ECO:0000259" key="7">
    <source>
        <dbReference type="Pfam" id="PF03176"/>
    </source>
</evidence>
<keyword evidence="3 6" id="KW-0812">Transmembrane</keyword>
<feature type="transmembrane region" description="Helical" evidence="6">
    <location>
        <begin position="325"/>
        <end position="343"/>
    </location>
</feature>
<dbReference type="EMBL" id="RXNV01000010">
    <property type="protein sequence ID" value="RTR29334.1"/>
    <property type="molecule type" value="Genomic_DNA"/>
</dbReference>
<feature type="transmembrane region" description="Helical" evidence="6">
    <location>
        <begin position="273"/>
        <end position="292"/>
    </location>
</feature>
<evidence type="ECO:0000256" key="2">
    <source>
        <dbReference type="ARBA" id="ARBA00022475"/>
    </source>
</evidence>
<proteinExistence type="predicted"/>
<feature type="transmembrane region" description="Helical" evidence="6">
    <location>
        <begin position="773"/>
        <end position="794"/>
    </location>
</feature>
<dbReference type="SUPFAM" id="SSF82866">
    <property type="entry name" value="Multidrug efflux transporter AcrB transmembrane domain"/>
    <property type="match status" value="2"/>
</dbReference>
<feature type="transmembrane region" description="Helical" evidence="6">
    <location>
        <begin position="689"/>
        <end position="711"/>
    </location>
</feature>
<evidence type="ECO:0000313" key="9">
    <source>
        <dbReference type="Proteomes" id="UP000282060"/>
    </source>
</evidence>
<dbReference type="GO" id="GO:0005886">
    <property type="term" value="C:plasma membrane"/>
    <property type="evidence" value="ECO:0007669"/>
    <property type="project" value="UniProtKB-SubCell"/>
</dbReference>
<evidence type="ECO:0000313" key="8">
    <source>
        <dbReference type="EMBL" id="RTR29334.1"/>
    </source>
</evidence>
<dbReference type="PANTHER" id="PTHR33406:SF13">
    <property type="entry name" value="MEMBRANE PROTEIN YDFJ"/>
    <property type="match status" value="1"/>
</dbReference>
<feature type="transmembrane region" description="Helical" evidence="6">
    <location>
        <begin position="665"/>
        <end position="682"/>
    </location>
</feature>
<feature type="transmembrane region" description="Helical" evidence="6">
    <location>
        <begin position="393"/>
        <end position="415"/>
    </location>
</feature>
<evidence type="ECO:0000256" key="3">
    <source>
        <dbReference type="ARBA" id="ARBA00022692"/>
    </source>
</evidence>
<keyword evidence="5 6" id="KW-0472">Membrane</keyword>